<evidence type="ECO:0000256" key="7">
    <source>
        <dbReference type="ARBA" id="ARBA00023114"/>
    </source>
</evidence>
<dbReference type="SUPFAM" id="SSF56925">
    <property type="entry name" value="OMPA-like"/>
    <property type="match status" value="1"/>
</dbReference>
<feature type="domain" description="OmpA-like" evidence="12">
    <location>
        <begin position="422"/>
        <end position="547"/>
    </location>
</feature>
<dbReference type="Pfam" id="PF02412">
    <property type="entry name" value="TSP_3"/>
    <property type="match status" value="4"/>
</dbReference>
<dbReference type="SUPFAM" id="SSF103647">
    <property type="entry name" value="TSP type-3 repeat"/>
    <property type="match status" value="2"/>
</dbReference>
<dbReference type="EMBL" id="JBHUOX010000004">
    <property type="protein sequence ID" value="MFD3000078.1"/>
    <property type="molecule type" value="Genomic_DNA"/>
</dbReference>
<dbReference type="Pfam" id="PF00691">
    <property type="entry name" value="OmpA"/>
    <property type="match status" value="1"/>
</dbReference>
<dbReference type="RefSeq" id="WP_377482698.1">
    <property type="nucleotide sequence ID" value="NZ_JBHUOX010000004.1"/>
</dbReference>
<dbReference type="InterPro" id="IPR011250">
    <property type="entry name" value="OMP/PagP_B-barrel"/>
</dbReference>
<dbReference type="Gene3D" id="4.10.1080.10">
    <property type="entry name" value="TSP type-3 repeat"/>
    <property type="match status" value="1"/>
</dbReference>
<keyword evidence="7" id="KW-0626">Porin</keyword>
<dbReference type="Gene3D" id="3.30.1330.60">
    <property type="entry name" value="OmpA-like domain"/>
    <property type="match status" value="1"/>
</dbReference>
<dbReference type="InterPro" id="IPR036737">
    <property type="entry name" value="OmpA-like_sf"/>
</dbReference>
<evidence type="ECO:0000313" key="13">
    <source>
        <dbReference type="EMBL" id="MFD3000078.1"/>
    </source>
</evidence>
<protein>
    <submittedName>
        <fullName evidence="13">OmpA family protein</fullName>
    </submittedName>
</protein>
<keyword evidence="4" id="KW-0812">Transmembrane</keyword>
<accession>A0ABW6BVN6</accession>
<evidence type="ECO:0000256" key="11">
    <source>
        <dbReference type="SAM" id="MobiDB-lite"/>
    </source>
</evidence>
<evidence type="ECO:0000256" key="9">
    <source>
        <dbReference type="ARBA" id="ARBA00023237"/>
    </source>
</evidence>
<evidence type="ECO:0000313" key="14">
    <source>
        <dbReference type="Proteomes" id="UP001597641"/>
    </source>
</evidence>
<evidence type="ECO:0000256" key="8">
    <source>
        <dbReference type="ARBA" id="ARBA00023136"/>
    </source>
</evidence>
<feature type="region of interest" description="Disordered" evidence="11">
    <location>
        <begin position="275"/>
        <end position="379"/>
    </location>
</feature>
<evidence type="ECO:0000256" key="6">
    <source>
        <dbReference type="ARBA" id="ARBA00023065"/>
    </source>
</evidence>
<evidence type="ECO:0000256" key="2">
    <source>
        <dbReference type="ARBA" id="ARBA00022448"/>
    </source>
</evidence>
<dbReference type="InterPro" id="IPR050330">
    <property type="entry name" value="Bact_OuterMem_StrucFunc"/>
</dbReference>
<keyword evidence="6" id="KW-0406">Ion transport</keyword>
<dbReference type="SUPFAM" id="SSF103088">
    <property type="entry name" value="OmpA-like"/>
    <property type="match status" value="1"/>
</dbReference>
<dbReference type="InterPro" id="IPR027385">
    <property type="entry name" value="Beta-barrel_OMP"/>
</dbReference>
<evidence type="ECO:0000256" key="10">
    <source>
        <dbReference type="PROSITE-ProRule" id="PRU00473"/>
    </source>
</evidence>
<dbReference type="InterPro" id="IPR006665">
    <property type="entry name" value="OmpA-like"/>
</dbReference>
<dbReference type="Pfam" id="PF13505">
    <property type="entry name" value="OMP_b-brl"/>
    <property type="match status" value="1"/>
</dbReference>
<feature type="compositionally biased region" description="Acidic residues" evidence="11">
    <location>
        <begin position="364"/>
        <end position="377"/>
    </location>
</feature>
<dbReference type="PANTHER" id="PTHR30329">
    <property type="entry name" value="STATOR ELEMENT OF FLAGELLAR MOTOR COMPLEX"/>
    <property type="match status" value="1"/>
</dbReference>
<evidence type="ECO:0000256" key="4">
    <source>
        <dbReference type="ARBA" id="ARBA00022692"/>
    </source>
</evidence>
<reference evidence="14" key="1">
    <citation type="journal article" date="2019" name="Int. J. Syst. Evol. Microbiol.">
        <title>The Global Catalogue of Microorganisms (GCM) 10K type strain sequencing project: providing services to taxonomists for standard genome sequencing and annotation.</title>
        <authorList>
            <consortium name="The Broad Institute Genomics Platform"/>
            <consortium name="The Broad Institute Genome Sequencing Center for Infectious Disease"/>
            <person name="Wu L."/>
            <person name="Ma J."/>
        </authorList>
    </citation>
    <scope>NUCLEOTIDE SEQUENCE [LARGE SCALE GENOMIC DNA]</scope>
    <source>
        <strain evidence="14">KCTC 23984</strain>
    </source>
</reference>
<evidence type="ECO:0000259" key="12">
    <source>
        <dbReference type="PROSITE" id="PS51123"/>
    </source>
</evidence>
<dbReference type="CDD" id="cd07185">
    <property type="entry name" value="OmpA_C-like"/>
    <property type="match status" value="1"/>
</dbReference>
<dbReference type="InterPro" id="IPR028974">
    <property type="entry name" value="TSP_type-3_rpt"/>
</dbReference>
<evidence type="ECO:0000256" key="3">
    <source>
        <dbReference type="ARBA" id="ARBA00022452"/>
    </source>
</evidence>
<feature type="compositionally biased region" description="Basic and acidic residues" evidence="11">
    <location>
        <begin position="335"/>
        <end position="348"/>
    </location>
</feature>
<evidence type="ECO:0000256" key="5">
    <source>
        <dbReference type="ARBA" id="ARBA00022729"/>
    </source>
</evidence>
<proteinExistence type="predicted"/>
<dbReference type="InterPro" id="IPR003367">
    <property type="entry name" value="Thrombospondin_3-like_rpt"/>
</dbReference>
<dbReference type="PROSITE" id="PS51123">
    <property type="entry name" value="OMPA_2"/>
    <property type="match status" value="1"/>
</dbReference>
<evidence type="ECO:0000256" key="1">
    <source>
        <dbReference type="ARBA" id="ARBA00004571"/>
    </source>
</evidence>
<dbReference type="PANTHER" id="PTHR30329:SF21">
    <property type="entry name" value="LIPOPROTEIN YIAD-RELATED"/>
    <property type="match status" value="1"/>
</dbReference>
<keyword evidence="8 10" id="KW-0472">Membrane</keyword>
<comment type="caution">
    <text evidence="13">The sequence shown here is derived from an EMBL/GenBank/DDBJ whole genome shotgun (WGS) entry which is preliminary data.</text>
</comment>
<sequence length="553" mass="60772">MVFSQLQMFNFLKCLWINVSSSYYLYQQKLYSFHLWCLFLNITKTPFHTCTYCHIKILCKIMQKRLTQLSKLAMALVFLLTASSGVFAQSSDQRMNIQIYGSALQYKGEIDDQYFESNKLEWGGGLNLNRYLTSGLDGGLHLTYGSVEAMNSGDLNGANFDAQMGTAMLALRLKLYGSILKEDAFIGPYLQVGGGGAWAKTDAMTAAGMRQEDDKFFTAALKGGAGIRFRFSDAVSAFIETNYLIIGQDKIDGYFTDDKNDRFLQHNIGLGFNLGKATDTDGDGVPDRRDDCPDTPTGVQVDKRGCPLDGDADGVPDYQDQCPTEAGTAATQGCPDRDGDGVADKDDQCPDQAGTAAMRGCPDADGDGVADPSDECPDTPAGVQVGANGCPVDTDGDGVADYQDACPNTAGPGTTNGCPELTPDELRLIEEKVRFEFDQARVQDAYKQLLDSIVVVLQKYPDHVLLIKGHADYIGSEEYNQALSEARAQNVKDYLIQQGVQNPDRLITRGYGESRPLVQVNERLPRRRTEAQRLINRRVGFEMNTPDMQLNLD</sequence>
<keyword evidence="2" id="KW-0813">Transport</keyword>
<name>A0ABW6BVN6_9BACT</name>
<comment type="subcellular location">
    <subcellularLocation>
        <location evidence="1">Cell outer membrane</location>
        <topology evidence="1">Multi-pass membrane protein</topology>
    </subcellularLocation>
</comment>
<keyword evidence="5" id="KW-0732">Signal</keyword>
<keyword evidence="3" id="KW-1134">Transmembrane beta strand</keyword>
<gene>
    <name evidence="13" type="ORF">ACFS7Z_06880</name>
</gene>
<keyword evidence="9" id="KW-0998">Cell outer membrane</keyword>
<keyword evidence="14" id="KW-1185">Reference proteome</keyword>
<dbReference type="Proteomes" id="UP001597641">
    <property type="component" value="Unassembled WGS sequence"/>
</dbReference>
<dbReference type="InterPro" id="IPR006664">
    <property type="entry name" value="OMP_bac"/>
</dbReference>
<organism evidence="13 14">
    <name type="scientific">Pontibacter toksunensis</name>
    <dbReference type="NCBI Taxonomy" id="1332631"/>
    <lineage>
        <taxon>Bacteria</taxon>
        <taxon>Pseudomonadati</taxon>
        <taxon>Bacteroidota</taxon>
        <taxon>Cytophagia</taxon>
        <taxon>Cytophagales</taxon>
        <taxon>Hymenobacteraceae</taxon>
        <taxon>Pontibacter</taxon>
    </lineage>
</organism>
<dbReference type="PRINTS" id="PR01021">
    <property type="entry name" value="OMPADOMAIN"/>
</dbReference>